<feature type="region of interest" description="Disordered" evidence="1">
    <location>
        <begin position="218"/>
        <end position="254"/>
    </location>
</feature>
<dbReference type="EMBL" id="JBHSDJ010000029">
    <property type="protein sequence ID" value="MFC4247270.1"/>
    <property type="molecule type" value="Genomic_DNA"/>
</dbReference>
<accession>A0ABD5NZ26</accession>
<protein>
    <recommendedName>
        <fullName evidence="4">SRPBCC family protein</fullName>
    </recommendedName>
</protein>
<organism evidence="2 3">
    <name type="scientific">Natribaculum luteum</name>
    <dbReference type="NCBI Taxonomy" id="1586232"/>
    <lineage>
        <taxon>Archaea</taxon>
        <taxon>Methanobacteriati</taxon>
        <taxon>Methanobacteriota</taxon>
        <taxon>Stenosarchaea group</taxon>
        <taxon>Halobacteria</taxon>
        <taxon>Halobacteriales</taxon>
        <taxon>Natrialbaceae</taxon>
        <taxon>Natribaculum</taxon>
    </lineage>
</organism>
<evidence type="ECO:0000256" key="1">
    <source>
        <dbReference type="SAM" id="MobiDB-lite"/>
    </source>
</evidence>
<name>A0ABD5NZ26_9EURY</name>
<evidence type="ECO:0000313" key="2">
    <source>
        <dbReference type="EMBL" id="MFC4247270.1"/>
    </source>
</evidence>
<comment type="caution">
    <text evidence="2">The sequence shown here is derived from an EMBL/GenBank/DDBJ whole genome shotgun (WGS) entry which is preliminary data.</text>
</comment>
<reference evidence="2 3" key="1">
    <citation type="journal article" date="2014" name="Int. J. Syst. Evol. Microbiol.">
        <title>Complete genome sequence of Corynebacterium casei LMG S-19264T (=DSM 44701T), isolated from a smear-ripened cheese.</title>
        <authorList>
            <consortium name="US DOE Joint Genome Institute (JGI-PGF)"/>
            <person name="Walter F."/>
            <person name="Albersmeier A."/>
            <person name="Kalinowski J."/>
            <person name="Ruckert C."/>
        </authorList>
    </citation>
    <scope>NUCLEOTIDE SEQUENCE [LARGE SCALE GENOMIC DNA]</scope>
    <source>
        <strain evidence="2 3">IBRC-M 10912</strain>
    </source>
</reference>
<dbReference type="Proteomes" id="UP001595821">
    <property type="component" value="Unassembled WGS sequence"/>
</dbReference>
<dbReference type="SUPFAM" id="SSF55961">
    <property type="entry name" value="Bet v1-like"/>
    <property type="match status" value="1"/>
</dbReference>
<dbReference type="RefSeq" id="WP_246965896.1">
    <property type="nucleotide sequence ID" value="NZ_CP095397.1"/>
</dbReference>
<dbReference type="AlphaFoldDB" id="A0ABD5NZ26"/>
<dbReference type="GeneID" id="71853913"/>
<feature type="compositionally biased region" description="Polar residues" evidence="1">
    <location>
        <begin position="241"/>
        <end position="254"/>
    </location>
</feature>
<feature type="region of interest" description="Disordered" evidence="1">
    <location>
        <begin position="1"/>
        <end position="24"/>
    </location>
</feature>
<sequence length="471" mass="52668">MLGPFENGKRGRSETVASDGPDSSMLLDRHLPAYDVTQIRHAVVDAEPATTYEAMLTADMADTGPVVRTLGWLRDVPARLGHRLRGTERESLPERLSIDELEETSEWVRIDESPGEEVVFGAVGKFWQPNIEWREIDPDEFADFDEPGYAKLAANLSVRPYGEGRTLLTYEARTATTDEESRRRFRRYWRLVGPFAGYLMGRATERIAADAEALSRRASASTVVDDGTDATRAKPDDSDTVSETRTGPPTESTSSRARLAVVALAVILVAYHAVVRPWHRRWGATDEEATGRLPGDGLCPSAESQVTHAVEIDAPPEDVWPWLVQIGQDRGGFYSYDWLENLIGADIHTAEYVVPEYQALSEGDVVRLAPEDYPISTPQSAPEVALVEPERALVLRPPGEPPAWTWAFVLTSSDRRTTRLLARKRSGALSPLETLLEYLFWDPSHFVMERKMLLGIKRRAEESTRLEPLEE</sequence>
<proteinExistence type="predicted"/>
<evidence type="ECO:0008006" key="4">
    <source>
        <dbReference type="Google" id="ProtNLM"/>
    </source>
</evidence>
<gene>
    <name evidence="2" type="ORF">ACFOZ7_09715</name>
</gene>
<evidence type="ECO:0000313" key="3">
    <source>
        <dbReference type="Proteomes" id="UP001595821"/>
    </source>
</evidence>